<feature type="binding site" evidence="1">
    <location>
        <position position="95"/>
    </location>
    <ligand>
        <name>Mn(2+)</name>
        <dbReference type="ChEBI" id="CHEBI:29035"/>
        <label>2</label>
    </ligand>
</feature>
<dbReference type="Proteomes" id="UP000011919">
    <property type="component" value="Unassembled WGS sequence"/>
</dbReference>
<feature type="binding site" evidence="1">
    <location>
        <position position="129"/>
    </location>
    <ligand>
        <name>Mn(2+)</name>
        <dbReference type="ChEBI" id="CHEBI:29035"/>
        <label>2</label>
    </ligand>
</feature>
<feature type="binding site" evidence="1">
    <location>
        <position position="347"/>
    </location>
    <ligand>
        <name>Mn(2+)</name>
        <dbReference type="ChEBI" id="CHEBI:29035"/>
        <label>2</label>
    </ligand>
</feature>
<dbReference type="GO" id="GO:0016787">
    <property type="term" value="F:hydrolase activity"/>
    <property type="evidence" value="ECO:0007669"/>
    <property type="project" value="UniProtKB-KW"/>
</dbReference>
<evidence type="ECO:0000259" key="2">
    <source>
        <dbReference type="Pfam" id="PF07687"/>
    </source>
</evidence>
<dbReference type="SUPFAM" id="SSF55031">
    <property type="entry name" value="Bacterial exopeptidase dimerisation domain"/>
    <property type="match status" value="1"/>
</dbReference>
<dbReference type="InterPro" id="IPR036264">
    <property type="entry name" value="Bact_exopeptidase_dim_dom"/>
</dbReference>
<dbReference type="Gene3D" id="3.30.70.360">
    <property type="match status" value="1"/>
</dbReference>
<organism evidence="3 4">
    <name type="scientific">Bhargavaea cecembensis DSE10</name>
    <dbReference type="NCBI Taxonomy" id="1235279"/>
    <lineage>
        <taxon>Bacteria</taxon>
        <taxon>Bacillati</taxon>
        <taxon>Bacillota</taxon>
        <taxon>Bacilli</taxon>
        <taxon>Bacillales</taxon>
        <taxon>Caryophanaceae</taxon>
        <taxon>Bhargavaea</taxon>
    </lineage>
</organism>
<dbReference type="eggNOG" id="COG1473">
    <property type="taxonomic scope" value="Bacteria"/>
</dbReference>
<keyword evidence="3" id="KW-0378">Hydrolase</keyword>
<keyword evidence="1" id="KW-0464">Manganese</keyword>
<dbReference type="InterPro" id="IPR017439">
    <property type="entry name" value="Amidohydrolase"/>
</dbReference>
<dbReference type="Pfam" id="PF07687">
    <property type="entry name" value="M20_dimer"/>
    <property type="match status" value="1"/>
</dbReference>
<dbReference type="OrthoDB" id="2416606at2"/>
<dbReference type="Pfam" id="PF01546">
    <property type="entry name" value="Peptidase_M20"/>
    <property type="match status" value="1"/>
</dbReference>
<dbReference type="Gene3D" id="3.40.630.10">
    <property type="entry name" value="Zn peptidases"/>
    <property type="match status" value="1"/>
</dbReference>
<dbReference type="PANTHER" id="PTHR11014">
    <property type="entry name" value="PEPTIDASE M20 FAMILY MEMBER"/>
    <property type="match status" value="1"/>
</dbReference>
<proteinExistence type="predicted"/>
<accession>M7NY85</accession>
<dbReference type="RefSeq" id="WP_008298798.1">
    <property type="nucleotide sequence ID" value="NZ_AOFT01000006.1"/>
</dbReference>
<evidence type="ECO:0000313" key="3">
    <source>
        <dbReference type="EMBL" id="EMR06645.1"/>
    </source>
</evidence>
<dbReference type="PATRIC" id="fig|1235279.3.peg.1536"/>
<evidence type="ECO:0000313" key="4">
    <source>
        <dbReference type="Proteomes" id="UP000011919"/>
    </source>
</evidence>
<protein>
    <submittedName>
        <fullName evidence="3">Putative hydrolase YxeP</fullName>
        <ecNumber evidence="3">3.-.-.-</ecNumber>
    </submittedName>
</protein>
<dbReference type="InterPro" id="IPR002933">
    <property type="entry name" value="Peptidase_M20"/>
</dbReference>
<dbReference type="EMBL" id="AOFT01000006">
    <property type="protein sequence ID" value="EMR06645.1"/>
    <property type="molecule type" value="Genomic_DNA"/>
</dbReference>
<gene>
    <name evidence="3" type="primary">yxeP_5</name>
    <name evidence="3" type="ORF">C772_01540</name>
</gene>
<sequence length="377" mass="41895">MNAHHYELVKKLRHELHQHPELSNEEVWTKQHLMEFIQENTGLEVVDKGNWFYAIYRAGADKPNIAFRADFDALPIDETIELPWASRIPGVSHKCGHDGHSATLAAFALEVDQQGADINIFFLFQPAEETGDGARQCAELIKDQSVDAIYGWHNMSGLPYKAVGIIDGTMMCASKGMTIHLEGTPAHASQPETGINPSFAIGNILGAIPALTAPENHKGLVLCTVVQIDVGEKAFGVAASKGDLRMTIRALYEKELDNLQKNLENLAKKQAEQFGLKVSFQYNDEFPETYNHKESADRIRSAARTRGMELVEIQEAFRGSEDFGHYTKLTKGAFCFIGNGEDYPHIHTVEYDFRDELIETGVELFKELAGCGVTADV</sequence>
<dbReference type="PANTHER" id="PTHR11014:SF169">
    <property type="entry name" value="CLAN MH, FAMILY M20, PEPTIDASE T-LIKE METALLOPEPTIDASE"/>
    <property type="match status" value="1"/>
</dbReference>
<reference evidence="3 4" key="1">
    <citation type="journal article" date="2013" name="Genome Announc.">
        <title>Draft Genome Sequence of Bhargavaea cecembensis Strain DSE10T, Isolated from a Deep-Sea Sediment Sample Collected at a Depth of 5,904 m from the Chagos-Laccadive Ridge System in the Indian Ocean.</title>
        <authorList>
            <person name="Shivaji S."/>
            <person name="Ara S."/>
            <person name="Begum Z."/>
            <person name="Ruth M."/>
            <person name="Singh A."/>
            <person name="Kumar Pinnaka A."/>
        </authorList>
    </citation>
    <scope>NUCLEOTIDE SEQUENCE [LARGE SCALE GENOMIC DNA]</scope>
    <source>
        <strain evidence="3 4">DSE10</strain>
    </source>
</reference>
<dbReference type="SUPFAM" id="SSF53187">
    <property type="entry name" value="Zn-dependent exopeptidases"/>
    <property type="match status" value="1"/>
</dbReference>
<feature type="domain" description="Peptidase M20 dimerisation" evidence="2">
    <location>
        <begin position="174"/>
        <end position="273"/>
    </location>
</feature>
<dbReference type="GO" id="GO:0046872">
    <property type="term" value="F:metal ion binding"/>
    <property type="evidence" value="ECO:0007669"/>
    <property type="project" value="UniProtKB-KW"/>
</dbReference>
<name>M7NY85_9BACL</name>
<feature type="binding site" evidence="1">
    <location>
        <position position="153"/>
    </location>
    <ligand>
        <name>Mn(2+)</name>
        <dbReference type="ChEBI" id="CHEBI:29035"/>
        <label>2</label>
    </ligand>
</feature>
<keyword evidence="1" id="KW-0479">Metal-binding</keyword>
<dbReference type="NCBIfam" id="TIGR01891">
    <property type="entry name" value="amidohydrolases"/>
    <property type="match status" value="1"/>
</dbReference>
<keyword evidence="4" id="KW-1185">Reference proteome</keyword>
<dbReference type="AlphaFoldDB" id="M7NY85"/>
<evidence type="ECO:0000256" key="1">
    <source>
        <dbReference type="PIRSR" id="PIRSR005962-1"/>
    </source>
</evidence>
<dbReference type="InterPro" id="IPR011650">
    <property type="entry name" value="Peptidase_M20_dimer"/>
</dbReference>
<dbReference type="STRING" id="1235279.C772_01540"/>
<dbReference type="EC" id="3.-.-.-" evidence="3"/>
<dbReference type="PIRSF" id="PIRSF005962">
    <property type="entry name" value="Pept_M20D_amidohydro"/>
    <property type="match status" value="1"/>
</dbReference>
<feature type="binding site" evidence="1">
    <location>
        <position position="97"/>
    </location>
    <ligand>
        <name>Mn(2+)</name>
        <dbReference type="ChEBI" id="CHEBI:29035"/>
        <label>2</label>
    </ligand>
</feature>
<comment type="caution">
    <text evidence="3">The sequence shown here is derived from an EMBL/GenBank/DDBJ whole genome shotgun (WGS) entry which is preliminary data.</text>
</comment>
<comment type="cofactor">
    <cofactor evidence="1">
        <name>Mn(2+)</name>
        <dbReference type="ChEBI" id="CHEBI:29035"/>
    </cofactor>
    <text evidence="1">The Mn(2+) ion enhances activity.</text>
</comment>